<dbReference type="InterPro" id="IPR051693">
    <property type="entry name" value="UPF0046_metallophosphoest"/>
</dbReference>
<dbReference type="OrthoDB" id="630188at2759"/>
<feature type="domain" description="Calcineurin-like phosphoesterase" evidence="1">
    <location>
        <begin position="6"/>
        <end position="205"/>
    </location>
</feature>
<sequence>MATRKIRIVCMSDTHNHAPGEGYTVPQGDLFIHAGDLTNQGSHAELRKAAHWLGQPTFTAKVVTAGNHDLSLDEQYSTQSAEGWAVQSEKVTECQELFEHHESFTYLQHSSTTVRLEDKNVSLRVFGSPFSPDRGTQNWAFQYPPDESEALWQAIPEDTDVLITHTPPAGYCDTSAHWVEGGCASLLRRLCQVRPLLHVCGHCHEGRGVQIIRWSDSAGEVESVRTWRDPGRSNKKMSLLDLTGDRDGLPLEVGKETAVVNASIMAKSFGRGSKAFNKPIVVDISVPASDHTLSDREGRG</sequence>
<dbReference type="CDD" id="cd07379">
    <property type="entry name" value="MPP_239FB"/>
    <property type="match status" value="1"/>
</dbReference>
<gene>
    <name evidence="2" type="ORF">BAUCODRAFT_144301</name>
</gene>
<keyword evidence="3" id="KW-1185">Reference proteome</keyword>
<dbReference type="KEGG" id="bcom:BAUCODRAFT_144301"/>
<dbReference type="Gene3D" id="3.60.21.10">
    <property type="match status" value="1"/>
</dbReference>
<dbReference type="Pfam" id="PF00149">
    <property type="entry name" value="Metallophos"/>
    <property type="match status" value="1"/>
</dbReference>
<dbReference type="EMBL" id="KB445550">
    <property type="protein sequence ID" value="EMD00660.1"/>
    <property type="molecule type" value="Genomic_DNA"/>
</dbReference>
<dbReference type="eggNOG" id="KOG3947">
    <property type="taxonomic scope" value="Eukaryota"/>
</dbReference>
<dbReference type="SUPFAM" id="SSF56300">
    <property type="entry name" value="Metallo-dependent phosphatases"/>
    <property type="match status" value="1"/>
</dbReference>
<dbReference type="InterPro" id="IPR004843">
    <property type="entry name" value="Calcineurin-like_PHP"/>
</dbReference>
<evidence type="ECO:0000313" key="3">
    <source>
        <dbReference type="Proteomes" id="UP000011761"/>
    </source>
</evidence>
<dbReference type="AlphaFoldDB" id="M2NMB9"/>
<protein>
    <recommendedName>
        <fullName evidence="1">Calcineurin-like phosphoesterase domain-containing protein</fullName>
    </recommendedName>
</protein>
<name>M2NMB9_BAUPA</name>
<dbReference type="PANTHER" id="PTHR12905">
    <property type="entry name" value="METALLOPHOSPHOESTERASE"/>
    <property type="match status" value="1"/>
</dbReference>
<dbReference type="GeneID" id="19108486"/>
<reference evidence="2 3" key="1">
    <citation type="journal article" date="2012" name="PLoS Pathog.">
        <title>Diverse lifestyles and strategies of plant pathogenesis encoded in the genomes of eighteen Dothideomycetes fungi.</title>
        <authorList>
            <person name="Ohm R.A."/>
            <person name="Feau N."/>
            <person name="Henrissat B."/>
            <person name="Schoch C.L."/>
            <person name="Horwitz B.A."/>
            <person name="Barry K.W."/>
            <person name="Condon B.J."/>
            <person name="Copeland A.C."/>
            <person name="Dhillon B."/>
            <person name="Glaser F."/>
            <person name="Hesse C.N."/>
            <person name="Kosti I."/>
            <person name="LaButti K."/>
            <person name="Lindquist E.A."/>
            <person name="Lucas S."/>
            <person name="Salamov A.A."/>
            <person name="Bradshaw R.E."/>
            <person name="Ciuffetti L."/>
            <person name="Hamelin R.C."/>
            <person name="Kema G.H.J."/>
            <person name="Lawrence C."/>
            <person name="Scott J.A."/>
            <person name="Spatafora J.W."/>
            <person name="Turgeon B.G."/>
            <person name="de Wit P.J.G.M."/>
            <person name="Zhong S."/>
            <person name="Goodwin S.B."/>
            <person name="Grigoriev I.V."/>
        </authorList>
    </citation>
    <scope>NUCLEOTIDE SEQUENCE [LARGE SCALE GENOMIC DNA]</scope>
    <source>
        <strain evidence="2 3">UAMH 10762</strain>
    </source>
</reference>
<organism evidence="2 3">
    <name type="scientific">Baudoinia panamericana (strain UAMH 10762)</name>
    <name type="common">Angels' share fungus</name>
    <name type="synonym">Baudoinia compniacensis (strain UAMH 10762)</name>
    <dbReference type="NCBI Taxonomy" id="717646"/>
    <lineage>
        <taxon>Eukaryota</taxon>
        <taxon>Fungi</taxon>
        <taxon>Dikarya</taxon>
        <taxon>Ascomycota</taxon>
        <taxon>Pezizomycotina</taxon>
        <taxon>Dothideomycetes</taxon>
        <taxon>Dothideomycetidae</taxon>
        <taxon>Mycosphaerellales</taxon>
        <taxon>Teratosphaeriaceae</taxon>
        <taxon>Baudoinia</taxon>
    </lineage>
</organism>
<dbReference type="GO" id="GO:0016787">
    <property type="term" value="F:hydrolase activity"/>
    <property type="evidence" value="ECO:0007669"/>
    <property type="project" value="InterPro"/>
</dbReference>
<accession>M2NMB9</accession>
<dbReference type="InterPro" id="IPR029052">
    <property type="entry name" value="Metallo-depent_PP-like"/>
</dbReference>
<dbReference type="OMA" id="HIHDGRG"/>
<dbReference type="RefSeq" id="XP_007671844.1">
    <property type="nucleotide sequence ID" value="XM_007673654.1"/>
</dbReference>
<dbReference type="Proteomes" id="UP000011761">
    <property type="component" value="Unassembled WGS sequence"/>
</dbReference>
<evidence type="ECO:0000313" key="2">
    <source>
        <dbReference type="EMBL" id="EMD00660.1"/>
    </source>
</evidence>
<dbReference type="PANTHER" id="PTHR12905:SF16">
    <property type="entry name" value="SER_THR PROTEIN PHOSPHATASE FAMILY PROTEIN (AFU_ORTHOLOGUE AFUA_1G06000)"/>
    <property type="match status" value="1"/>
</dbReference>
<proteinExistence type="predicted"/>
<dbReference type="HOGENOM" id="CLU_041441_0_0_1"/>
<evidence type="ECO:0000259" key="1">
    <source>
        <dbReference type="Pfam" id="PF00149"/>
    </source>
</evidence>